<organism evidence="1 2">
    <name type="scientific">Trachymyrmex cornetzi</name>
    <dbReference type="NCBI Taxonomy" id="471704"/>
    <lineage>
        <taxon>Eukaryota</taxon>
        <taxon>Metazoa</taxon>
        <taxon>Ecdysozoa</taxon>
        <taxon>Arthropoda</taxon>
        <taxon>Hexapoda</taxon>
        <taxon>Insecta</taxon>
        <taxon>Pterygota</taxon>
        <taxon>Neoptera</taxon>
        <taxon>Endopterygota</taxon>
        <taxon>Hymenoptera</taxon>
        <taxon>Apocrita</taxon>
        <taxon>Aculeata</taxon>
        <taxon>Formicoidea</taxon>
        <taxon>Formicidae</taxon>
        <taxon>Myrmicinae</taxon>
        <taxon>Trachymyrmex</taxon>
    </lineage>
</organism>
<keyword evidence="2" id="KW-1185">Reference proteome</keyword>
<dbReference type="Proteomes" id="UP000078492">
    <property type="component" value="Unassembled WGS sequence"/>
</dbReference>
<dbReference type="AlphaFoldDB" id="A0A195E8E8"/>
<proteinExistence type="predicted"/>
<evidence type="ECO:0000313" key="2">
    <source>
        <dbReference type="Proteomes" id="UP000078492"/>
    </source>
</evidence>
<name>A0A195E8E8_9HYME</name>
<evidence type="ECO:0000313" key="1">
    <source>
        <dbReference type="EMBL" id="KYN21490.1"/>
    </source>
</evidence>
<protein>
    <submittedName>
        <fullName evidence="1">Uncharacterized protein</fullName>
    </submittedName>
</protein>
<accession>A0A195E8E8</accession>
<reference evidence="1 2" key="1">
    <citation type="submission" date="2015-09" db="EMBL/GenBank/DDBJ databases">
        <title>Trachymyrmex cornetzi WGS genome.</title>
        <authorList>
            <person name="Nygaard S."/>
            <person name="Hu H."/>
            <person name="Boomsma J."/>
            <person name="Zhang G."/>
        </authorList>
    </citation>
    <scope>NUCLEOTIDE SEQUENCE [LARGE SCALE GENOMIC DNA]</scope>
    <source>
        <strain evidence="1">Tcor2-1</strain>
        <tissue evidence="1">Whole body</tissue>
    </source>
</reference>
<gene>
    <name evidence="1" type="ORF">ALC57_06104</name>
</gene>
<dbReference type="EMBL" id="KQ979440">
    <property type="protein sequence ID" value="KYN21490.1"/>
    <property type="molecule type" value="Genomic_DNA"/>
</dbReference>
<sequence>MRELRFANNTKNRSRHCRRYNGTLKIPSFLQIVPTTFFTVMSFLSRIQTEDAFVRGDAKKKKKKIRDLTVPIYTKERCREARRKCTTPRMAFSRIYFYRVKTFVVAFVDESILFQVYHTSEPYALGYRGLLRPTQKVFSEQSGDLFSFKKYVTSDLDEADFGLENRPRIEIQSRKRYEEE</sequence>